<dbReference type="Gene3D" id="1.10.238.160">
    <property type="match status" value="1"/>
</dbReference>
<gene>
    <name evidence="1" type="ORF">LMG27174_01854</name>
</gene>
<dbReference type="InterPro" id="IPR010260">
    <property type="entry name" value="AlpA"/>
</dbReference>
<protein>
    <recommendedName>
        <fullName evidence="3">AlpA family transcriptional regulator</fullName>
    </recommendedName>
</protein>
<proteinExistence type="predicted"/>
<dbReference type="Pfam" id="PF05930">
    <property type="entry name" value="Phage_AlpA"/>
    <property type="match status" value="1"/>
</dbReference>
<reference evidence="1 2" key="1">
    <citation type="submission" date="2020-04" db="EMBL/GenBank/DDBJ databases">
        <authorList>
            <person name="De Canck E."/>
        </authorList>
    </citation>
    <scope>NUCLEOTIDE SEQUENCE [LARGE SCALE GENOMIC DNA]</scope>
    <source>
        <strain evidence="1 2">LMG 27174</strain>
    </source>
</reference>
<dbReference type="AlphaFoldDB" id="A0A6J5AEA6"/>
<dbReference type="PANTHER" id="PTHR36154:SF1">
    <property type="entry name" value="DNA-BINDING TRANSCRIPTIONAL ACTIVATOR ALPA"/>
    <property type="match status" value="1"/>
</dbReference>
<name>A0A6J5AEA6_9BURK</name>
<dbReference type="PANTHER" id="PTHR36154">
    <property type="entry name" value="DNA-BINDING TRANSCRIPTIONAL ACTIVATOR ALPA"/>
    <property type="match status" value="1"/>
</dbReference>
<dbReference type="EMBL" id="CADIJZ010000006">
    <property type="protein sequence ID" value="CAB3665394.1"/>
    <property type="molecule type" value="Genomic_DNA"/>
</dbReference>
<evidence type="ECO:0000313" key="2">
    <source>
        <dbReference type="Proteomes" id="UP000494205"/>
    </source>
</evidence>
<dbReference type="Proteomes" id="UP000494205">
    <property type="component" value="Unassembled WGS sequence"/>
</dbReference>
<accession>A0A6J5AEA6</accession>
<sequence length="68" mass="7470">MENAKEMDRIVKLQEVQTITGLSRSVIYRLLAQGAFPAQVDTGARMTAWKRSAVQEWVASCGTKAATV</sequence>
<dbReference type="RefSeq" id="WP_208638638.1">
    <property type="nucleotide sequence ID" value="NZ_CADIJZ010000006.1"/>
</dbReference>
<dbReference type="InterPro" id="IPR052931">
    <property type="entry name" value="Prophage_regulatory_activator"/>
</dbReference>
<evidence type="ECO:0008006" key="3">
    <source>
        <dbReference type="Google" id="ProtNLM"/>
    </source>
</evidence>
<organism evidence="1 2">
    <name type="scientific">Paraburkholderia rhynchosiae</name>
    <dbReference type="NCBI Taxonomy" id="487049"/>
    <lineage>
        <taxon>Bacteria</taxon>
        <taxon>Pseudomonadati</taxon>
        <taxon>Pseudomonadota</taxon>
        <taxon>Betaproteobacteria</taxon>
        <taxon>Burkholderiales</taxon>
        <taxon>Burkholderiaceae</taxon>
        <taxon>Paraburkholderia</taxon>
    </lineage>
</organism>
<evidence type="ECO:0000313" key="1">
    <source>
        <dbReference type="EMBL" id="CAB3665394.1"/>
    </source>
</evidence>